<dbReference type="Proteomes" id="UP000260644">
    <property type="component" value="Unassembled WGS sequence"/>
</dbReference>
<dbReference type="SUPFAM" id="SSF69118">
    <property type="entry name" value="AhpD-like"/>
    <property type="match status" value="1"/>
</dbReference>
<dbReference type="AlphaFoldDB" id="A0A3E1Y8L2"/>
<evidence type="ECO:0000313" key="2">
    <source>
        <dbReference type="Proteomes" id="UP000260644"/>
    </source>
</evidence>
<reference evidence="1 2" key="1">
    <citation type="submission" date="2018-07" db="EMBL/GenBank/DDBJ databases">
        <title>Chitinophaga K2CV101002-2 sp. nov., isolated from a monsoon evergreen broad-leaved forest soil.</title>
        <authorList>
            <person name="Lv Y."/>
        </authorList>
    </citation>
    <scope>NUCLEOTIDE SEQUENCE [LARGE SCALE GENOMIC DNA]</scope>
    <source>
        <strain evidence="1 2">GDMCC 1.1288</strain>
    </source>
</reference>
<dbReference type="Gene3D" id="1.20.1290.10">
    <property type="entry name" value="AhpD-like"/>
    <property type="match status" value="1"/>
</dbReference>
<dbReference type="EMBL" id="QPMM01000007">
    <property type="protein sequence ID" value="RFS21745.1"/>
    <property type="molecule type" value="Genomic_DNA"/>
</dbReference>
<accession>A0A3E1Y8L2</accession>
<keyword evidence="2" id="KW-1185">Reference proteome</keyword>
<name>A0A3E1Y8L2_9BACT</name>
<gene>
    <name evidence="1" type="ORF">DVR12_13875</name>
</gene>
<dbReference type="PANTHER" id="PTHR34846:SF10">
    <property type="entry name" value="CYTOPLASMIC PROTEIN"/>
    <property type="match status" value="1"/>
</dbReference>
<sequence>MIMTMRLQPITKPNSWLIRLAYFLSRRTFGKVLSAFQVIYARSTPILRVMLKIIQTEKKLSLDTPTKLLIKSFVSNLNDCPFCSNTNEYLAIKGNINKQKINSLLNYRESDLFTAREKAMMEYLESVTYTKNASDDCYQQLQQYFNDKEIVEVTWLCAVENYFNMQAKPLGLPSDALNA</sequence>
<organism evidence="1 2">
    <name type="scientific">Chitinophaga silvatica</name>
    <dbReference type="NCBI Taxonomy" id="2282649"/>
    <lineage>
        <taxon>Bacteria</taxon>
        <taxon>Pseudomonadati</taxon>
        <taxon>Bacteroidota</taxon>
        <taxon>Chitinophagia</taxon>
        <taxon>Chitinophagales</taxon>
        <taxon>Chitinophagaceae</taxon>
        <taxon>Chitinophaga</taxon>
    </lineage>
</organism>
<evidence type="ECO:0000313" key="1">
    <source>
        <dbReference type="EMBL" id="RFS21745.1"/>
    </source>
</evidence>
<dbReference type="PANTHER" id="PTHR34846">
    <property type="entry name" value="4-CARBOXYMUCONOLACTONE DECARBOXYLASE FAMILY PROTEIN (AFU_ORTHOLOGUE AFUA_6G11590)"/>
    <property type="match status" value="1"/>
</dbReference>
<dbReference type="InterPro" id="IPR029032">
    <property type="entry name" value="AhpD-like"/>
</dbReference>
<protein>
    <submittedName>
        <fullName evidence="1">Carboxymuconolactone decarboxylase family protein</fullName>
    </submittedName>
</protein>
<proteinExistence type="predicted"/>
<comment type="caution">
    <text evidence="1">The sequence shown here is derived from an EMBL/GenBank/DDBJ whole genome shotgun (WGS) entry which is preliminary data.</text>
</comment>